<feature type="transmembrane region" description="Helical" evidence="6">
    <location>
        <begin position="120"/>
        <end position="138"/>
    </location>
</feature>
<dbReference type="AlphaFoldDB" id="A0ABD1MH60"/>
<reference evidence="7 8" key="1">
    <citation type="submission" date="2024-08" db="EMBL/GenBank/DDBJ databases">
        <title>Insights into the chromosomal genome structure of Flemingia macrophylla.</title>
        <authorList>
            <person name="Ding Y."/>
            <person name="Zhao Y."/>
            <person name="Bi W."/>
            <person name="Wu M."/>
            <person name="Zhao G."/>
            <person name="Gong Y."/>
            <person name="Li W."/>
            <person name="Zhang P."/>
        </authorList>
    </citation>
    <scope>NUCLEOTIDE SEQUENCE [LARGE SCALE GENOMIC DNA]</scope>
    <source>
        <strain evidence="7">DYQJB</strain>
        <tissue evidence="7">Leaf</tissue>
    </source>
</reference>
<feature type="transmembrane region" description="Helical" evidence="6">
    <location>
        <begin position="189"/>
        <end position="214"/>
    </location>
</feature>
<sequence>MTNVNNFKVITVTDEEKLQVRQQWISSTNPIKAQDSTSSFSNATLAGKAFKIIFYLHLLLIAVLVTSLTIYGIVYACHSHHFRPKKWYPPLLISTLSAGIFGFAWQWITARNPTKAIRAAFCLSPLLTCAMGVLFVYIGSAPSLAVGVVALVSALIQSLYGCWVSPRFDYANRILSVSVADPPTKNMSLTFYSTLIGILYCCFLVCGIGGAKAIEDRTMLTASFILVILLSLGWTMQFLKNLMQVTISRVKYMHLSGGVIMDTRVALHDTVKYLTESVSIGSILVPFISLFRGFARSTHLVGGDTDEVMFSCVSCYMGIASLLVTCGNKWGFVHVGVYNKGFVQASSDTWDIFNRVGLEQLIDLDLTGSFCFLSGVAGGAMCSLLSGIWSIVVHKNYATEISIYSFLIGYKMVRNGNSGAFNV</sequence>
<keyword evidence="4 6" id="KW-1133">Transmembrane helix</keyword>
<comment type="caution">
    <text evidence="7">The sequence shown here is derived from an EMBL/GenBank/DDBJ whole genome shotgun (WGS) entry which is preliminary data.</text>
</comment>
<dbReference type="PANTHER" id="PTHR12385">
    <property type="entry name" value="CHOLINE TRANSPORTER-LIKE (SLC FAMILY 44)"/>
    <property type="match status" value="1"/>
</dbReference>
<keyword evidence="5 6" id="KW-0472">Membrane</keyword>
<dbReference type="PANTHER" id="PTHR12385:SF84">
    <property type="entry name" value="CHOLINE TRANSPORTER-LIKE PROTEIN"/>
    <property type="match status" value="1"/>
</dbReference>
<comment type="subcellular location">
    <subcellularLocation>
        <location evidence="6">Cell membrane</location>
        <topology evidence="6">Multi-pass membrane protein</topology>
    </subcellularLocation>
    <subcellularLocation>
        <location evidence="1">Membrane</location>
        <topology evidence="1">Multi-pass membrane protein</topology>
    </subcellularLocation>
</comment>
<evidence type="ECO:0000256" key="5">
    <source>
        <dbReference type="ARBA" id="ARBA00023136"/>
    </source>
</evidence>
<name>A0ABD1MH60_9FABA</name>
<gene>
    <name evidence="7" type="ORF">Fmac_016338</name>
</gene>
<dbReference type="Proteomes" id="UP001603857">
    <property type="component" value="Unassembled WGS sequence"/>
</dbReference>
<evidence type="ECO:0000313" key="7">
    <source>
        <dbReference type="EMBL" id="KAL2335125.1"/>
    </source>
</evidence>
<proteinExistence type="inferred from homology"/>
<accession>A0ABD1MH60</accession>
<feature type="transmembrane region" description="Helical" evidence="6">
    <location>
        <begin position="220"/>
        <end position="239"/>
    </location>
</feature>
<evidence type="ECO:0000256" key="2">
    <source>
        <dbReference type="ARBA" id="ARBA00007168"/>
    </source>
</evidence>
<dbReference type="GO" id="GO:0022857">
    <property type="term" value="F:transmembrane transporter activity"/>
    <property type="evidence" value="ECO:0007669"/>
    <property type="project" value="UniProtKB-UniRule"/>
</dbReference>
<dbReference type="EMBL" id="JBGMDY010000005">
    <property type="protein sequence ID" value="KAL2335125.1"/>
    <property type="molecule type" value="Genomic_DNA"/>
</dbReference>
<evidence type="ECO:0000256" key="1">
    <source>
        <dbReference type="ARBA" id="ARBA00004141"/>
    </source>
</evidence>
<comment type="caution">
    <text evidence="6">Lacks conserved residue(s) required for the propagation of feature annotation.</text>
</comment>
<evidence type="ECO:0000313" key="8">
    <source>
        <dbReference type="Proteomes" id="UP001603857"/>
    </source>
</evidence>
<dbReference type="GO" id="GO:0005886">
    <property type="term" value="C:plasma membrane"/>
    <property type="evidence" value="ECO:0007669"/>
    <property type="project" value="UniProtKB-SubCell"/>
</dbReference>
<keyword evidence="8" id="KW-1185">Reference proteome</keyword>
<feature type="transmembrane region" description="Helical" evidence="6">
    <location>
        <begin position="52"/>
        <end position="75"/>
    </location>
</feature>
<protein>
    <recommendedName>
        <fullName evidence="6">Choline transporter-like protein</fullName>
    </recommendedName>
</protein>
<feature type="transmembrane region" description="Helical" evidence="6">
    <location>
        <begin position="144"/>
        <end position="168"/>
    </location>
</feature>
<feature type="transmembrane region" description="Helical" evidence="6">
    <location>
        <begin position="87"/>
        <end position="108"/>
    </location>
</feature>
<evidence type="ECO:0000256" key="6">
    <source>
        <dbReference type="RuleBase" id="RU368066"/>
    </source>
</evidence>
<dbReference type="InterPro" id="IPR007603">
    <property type="entry name" value="Choline_transptr-like"/>
</dbReference>
<comment type="similarity">
    <text evidence="2 6">Belongs to the CTL (choline transporter-like) family.</text>
</comment>
<evidence type="ECO:0000256" key="3">
    <source>
        <dbReference type="ARBA" id="ARBA00022692"/>
    </source>
</evidence>
<evidence type="ECO:0000256" key="4">
    <source>
        <dbReference type="ARBA" id="ARBA00022989"/>
    </source>
</evidence>
<organism evidence="7 8">
    <name type="scientific">Flemingia macrophylla</name>
    <dbReference type="NCBI Taxonomy" id="520843"/>
    <lineage>
        <taxon>Eukaryota</taxon>
        <taxon>Viridiplantae</taxon>
        <taxon>Streptophyta</taxon>
        <taxon>Embryophyta</taxon>
        <taxon>Tracheophyta</taxon>
        <taxon>Spermatophyta</taxon>
        <taxon>Magnoliopsida</taxon>
        <taxon>eudicotyledons</taxon>
        <taxon>Gunneridae</taxon>
        <taxon>Pentapetalae</taxon>
        <taxon>rosids</taxon>
        <taxon>fabids</taxon>
        <taxon>Fabales</taxon>
        <taxon>Fabaceae</taxon>
        <taxon>Papilionoideae</taxon>
        <taxon>50 kb inversion clade</taxon>
        <taxon>NPAAA clade</taxon>
        <taxon>indigoferoid/millettioid clade</taxon>
        <taxon>Phaseoleae</taxon>
        <taxon>Flemingia</taxon>
    </lineage>
</organism>
<dbReference type="Pfam" id="PF04515">
    <property type="entry name" value="Choline_transpo"/>
    <property type="match status" value="1"/>
</dbReference>
<comment type="function">
    <text evidence="6">Choline transporter.</text>
</comment>
<keyword evidence="3 6" id="KW-0812">Transmembrane</keyword>